<protein>
    <submittedName>
        <fullName evidence="1">Uncharacterized protein</fullName>
    </submittedName>
</protein>
<accession>W1NDG3</accession>
<evidence type="ECO:0000313" key="1">
    <source>
        <dbReference type="EMBL" id="ERM93472.1"/>
    </source>
</evidence>
<organism evidence="1 2">
    <name type="scientific">Amborella trichopoda</name>
    <dbReference type="NCBI Taxonomy" id="13333"/>
    <lineage>
        <taxon>Eukaryota</taxon>
        <taxon>Viridiplantae</taxon>
        <taxon>Streptophyta</taxon>
        <taxon>Embryophyta</taxon>
        <taxon>Tracheophyta</taxon>
        <taxon>Spermatophyta</taxon>
        <taxon>Magnoliopsida</taxon>
        <taxon>Amborellales</taxon>
        <taxon>Amborellaceae</taxon>
        <taxon>Amborella</taxon>
    </lineage>
</organism>
<dbReference type="EMBL" id="KI397698">
    <property type="protein sequence ID" value="ERM93472.1"/>
    <property type="molecule type" value="Genomic_DNA"/>
</dbReference>
<reference evidence="2" key="1">
    <citation type="journal article" date="2013" name="Science">
        <title>The Amborella genome and the evolution of flowering plants.</title>
        <authorList>
            <consortium name="Amborella Genome Project"/>
        </authorList>
    </citation>
    <scope>NUCLEOTIDE SEQUENCE [LARGE SCALE GENOMIC DNA]</scope>
</reference>
<name>W1NDG3_AMBTC</name>
<keyword evidence="2" id="KW-1185">Reference proteome</keyword>
<dbReference type="Gramene" id="ERM93472">
    <property type="protein sequence ID" value="ERM93472"/>
    <property type="gene ID" value="AMTR_s00132p00106640"/>
</dbReference>
<dbReference type="AlphaFoldDB" id="W1NDG3"/>
<proteinExistence type="predicted"/>
<sequence length="209" mass="22374">MNRKSVPVAPKRGSLESKKSFSILGTSPSPLPAKHARAVASTILTPPPMVSISSLRVELEVTMVRPERSELTSFFLSHKLGRAPSPIVVVVMPPVANPVGSPIFPSLSPGDFLYVSGAEPKLELPLDVPSSKLLVVSVEGMPSLEVHAEEPSSELYALLSEASALIVYEATVSAEPPPFVTASPFPSSMSRTTSDIQWSCLYCAQSFKW</sequence>
<gene>
    <name evidence="1" type="ORF">AMTR_s00132p00106640</name>
</gene>
<evidence type="ECO:0000313" key="2">
    <source>
        <dbReference type="Proteomes" id="UP000017836"/>
    </source>
</evidence>
<dbReference type="Proteomes" id="UP000017836">
    <property type="component" value="Unassembled WGS sequence"/>
</dbReference>
<dbReference type="HOGENOM" id="CLU_1317017_0_0_1"/>